<evidence type="ECO:0000256" key="2">
    <source>
        <dbReference type="ARBA" id="ARBA00022553"/>
    </source>
</evidence>
<evidence type="ECO:0000313" key="7">
    <source>
        <dbReference type="EMBL" id="QSQ07722.1"/>
    </source>
</evidence>
<evidence type="ECO:0000256" key="3">
    <source>
        <dbReference type="ARBA" id="ARBA00024867"/>
    </source>
</evidence>
<keyword evidence="2 4" id="KW-0597">Phosphoprotein</keyword>
<protein>
    <recommendedName>
        <fullName evidence="1">Stage 0 sporulation protein A homolog</fullName>
    </recommendedName>
</protein>
<dbReference type="Pfam" id="PF00072">
    <property type="entry name" value="Response_reg"/>
    <property type="match status" value="1"/>
</dbReference>
<proteinExistence type="predicted"/>
<dbReference type="InterPro" id="IPR001789">
    <property type="entry name" value="Sig_transdc_resp-reg_receiver"/>
</dbReference>
<dbReference type="KEGG" id="kme:H0A61_00038"/>
<dbReference type="PANTHER" id="PTHR44591:SF3">
    <property type="entry name" value="RESPONSE REGULATORY DOMAIN-CONTAINING PROTEIN"/>
    <property type="match status" value="1"/>
</dbReference>
<dbReference type="Proteomes" id="UP000662904">
    <property type="component" value="Chromosome"/>
</dbReference>
<evidence type="ECO:0000259" key="5">
    <source>
        <dbReference type="PROSITE" id="PS50110"/>
    </source>
</evidence>
<evidence type="ECO:0000259" key="6">
    <source>
        <dbReference type="PROSITE" id="PS50887"/>
    </source>
</evidence>
<feature type="modified residue" description="4-aspartylphosphate" evidence="4">
    <location>
        <position position="43"/>
    </location>
</feature>
<feature type="domain" description="GGDEF" evidence="6">
    <location>
        <begin position="143"/>
        <end position="239"/>
    </location>
</feature>
<dbReference type="PANTHER" id="PTHR44591">
    <property type="entry name" value="STRESS RESPONSE REGULATOR PROTEIN 1"/>
    <property type="match status" value="1"/>
</dbReference>
<reference evidence="7" key="1">
    <citation type="submission" date="2020-07" db="EMBL/GenBank/DDBJ databases">
        <title>Koleobacter methoxysyntrophicus gen. nov., sp. nov., a novel anaerobic bacterium isolated from deep subsurface oil field and proposal of Koleobacterales ord. nov. in the phylum Firmicutes.</title>
        <authorList>
            <person name="Sakamoto S."/>
            <person name="Tamaki H."/>
        </authorList>
    </citation>
    <scope>NUCLEOTIDE SEQUENCE</scope>
    <source>
        <strain evidence="7">NRmbB1</strain>
    </source>
</reference>
<dbReference type="Gene3D" id="3.40.50.2300">
    <property type="match status" value="1"/>
</dbReference>
<evidence type="ECO:0000256" key="4">
    <source>
        <dbReference type="PROSITE-ProRule" id="PRU00169"/>
    </source>
</evidence>
<dbReference type="GO" id="GO:0000160">
    <property type="term" value="P:phosphorelay signal transduction system"/>
    <property type="evidence" value="ECO:0007669"/>
    <property type="project" value="InterPro"/>
</dbReference>
<accession>A0A8A0RIJ9</accession>
<dbReference type="AlphaFoldDB" id="A0A8A0RIJ9"/>
<keyword evidence="7" id="KW-0378">Hydrolase</keyword>
<organism evidence="7 8">
    <name type="scientific">Koleobacter methoxysyntrophicus</name>
    <dbReference type="NCBI Taxonomy" id="2751313"/>
    <lineage>
        <taxon>Bacteria</taxon>
        <taxon>Bacillati</taxon>
        <taxon>Bacillota</taxon>
        <taxon>Clostridia</taxon>
        <taxon>Koleobacterales</taxon>
        <taxon>Koleobacteraceae</taxon>
        <taxon>Koleobacter</taxon>
    </lineage>
</organism>
<keyword evidence="8" id="KW-1185">Reference proteome</keyword>
<evidence type="ECO:0000256" key="1">
    <source>
        <dbReference type="ARBA" id="ARBA00018672"/>
    </source>
</evidence>
<comment type="function">
    <text evidence="3">May play the central regulatory role in sporulation. It may be an element of the effector pathway responsible for the activation of sporulation genes in response to nutritional stress. Spo0A may act in concert with spo0H (a sigma factor) to control the expression of some genes that are critical to the sporulation process.</text>
</comment>
<evidence type="ECO:0000313" key="8">
    <source>
        <dbReference type="Proteomes" id="UP000662904"/>
    </source>
</evidence>
<feature type="domain" description="Response regulatory" evidence="5">
    <location>
        <begin position="1"/>
        <end position="110"/>
    </location>
</feature>
<name>A0A8A0RIJ9_9FIRM</name>
<dbReference type="InterPro" id="IPR050595">
    <property type="entry name" value="Bact_response_regulator"/>
</dbReference>
<dbReference type="PROSITE" id="PS50110">
    <property type="entry name" value="RESPONSE_REGULATORY"/>
    <property type="match status" value="1"/>
</dbReference>
<sequence length="239" mass="27591">MRQKIVDILEKMGCENIIQLNNADVIYNNPKFYMKDVKLLIIDIGLPGISGIELAKKLNSYPEYTNIPIIFLTAHSEVNIVKEAIQSGATDFIVKPINEDIFEKRISKFISRFKGRSTNLYIHEEDIKEKIDIEYQRAIRSKQSVSFIILDVDEKYGEKTLLEIKSMLRRIDMVHILKNKRILIILPITAQEGCKVVIDKIHKKLSEKNINLHGSKSITFQPESKITVENILEELKLPE</sequence>
<gene>
    <name evidence="7" type="primary">rpfG_1</name>
    <name evidence="7" type="ORF">H0A61_00038</name>
</gene>
<dbReference type="EMBL" id="CP059066">
    <property type="protein sequence ID" value="QSQ07722.1"/>
    <property type="molecule type" value="Genomic_DNA"/>
</dbReference>
<dbReference type="InterPro" id="IPR000160">
    <property type="entry name" value="GGDEF_dom"/>
</dbReference>
<dbReference type="InterPro" id="IPR011006">
    <property type="entry name" value="CheY-like_superfamily"/>
</dbReference>
<dbReference type="GO" id="GO:0016787">
    <property type="term" value="F:hydrolase activity"/>
    <property type="evidence" value="ECO:0007669"/>
    <property type="project" value="UniProtKB-KW"/>
</dbReference>
<dbReference type="SUPFAM" id="SSF52172">
    <property type="entry name" value="CheY-like"/>
    <property type="match status" value="1"/>
</dbReference>
<dbReference type="PROSITE" id="PS50887">
    <property type="entry name" value="GGDEF"/>
    <property type="match status" value="1"/>
</dbReference>
<dbReference type="SMART" id="SM00448">
    <property type="entry name" value="REC"/>
    <property type="match status" value="1"/>
</dbReference>